<feature type="transmembrane region" description="Helical" evidence="1">
    <location>
        <begin position="6"/>
        <end position="27"/>
    </location>
</feature>
<accession>A0A4Z0GIG0</accession>
<feature type="transmembrane region" description="Helical" evidence="1">
    <location>
        <begin position="139"/>
        <end position="158"/>
    </location>
</feature>
<reference evidence="2 3" key="1">
    <citation type="journal article" date="2015" name="Int. J. Syst. Evol. Microbiol.">
        <title>Sporolactobacillus shoreae sp. nov. and Sporolactobacillus spathodeae sp. nov., two spore-forming lactic acid bacteria isolated from tree barks in Thailand.</title>
        <authorList>
            <person name="Thamacharoensuk T."/>
            <person name="Kitahara M."/>
            <person name="Ohkuma M."/>
            <person name="Thongchul N."/>
            <person name="Tanasupawat S."/>
        </authorList>
    </citation>
    <scope>NUCLEOTIDE SEQUENCE [LARGE SCALE GENOMIC DNA]</scope>
    <source>
        <strain evidence="2 3">BK92</strain>
    </source>
</reference>
<dbReference type="Pfam" id="PF09578">
    <property type="entry name" value="Spore_YabQ"/>
    <property type="match status" value="1"/>
</dbReference>
<proteinExistence type="predicted"/>
<feature type="transmembrane region" description="Helical" evidence="1">
    <location>
        <begin position="39"/>
        <end position="61"/>
    </location>
</feature>
<sequence length="192" mass="22555">MTLNEQFGSLGLMVLMGVWIGASFSVYQRFIHPHGKKRWILFATDPVFWIIQALLLFALLLPLNEGVLRFYLFLGVALGFSFYKWILEKPFLYLFDGILAIIVQLGRLIGKSVTILLLYPLYFLLKLVYRLCRMTVNAILKILLFLLVLPLKIFWWMLRLFLPGKWVAGLEKKMIGARRLFVKWLTVITRRR</sequence>
<dbReference type="Proteomes" id="UP000298347">
    <property type="component" value="Unassembled WGS sequence"/>
</dbReference>
<organism evidence="2 3">
    <name type="scientific">Sporolactobacillus shoreae</name>
    <dbReference type="NCBI Taxonomy" id="1465501"/>
    <lineage>
        <taxon>Bacteria</taxon>
        <taxon>Bacillati</taxon>
        <taxon>Bacillota</taxon>
        <taxon>Bacilli</taxon>
        <taxon>Bacillales</taxon>
        <taxon>Sporolactobacillaceae</taxon>
        <taxon>Sporolactobacillus</taxon>
    </lineage>
</organism>
<keyword evidence="1" id="KW-0812">Transmembrane</keyword>
<dbReference type="NCBIfam" id="TIGR02893">
    <property type="entry name" value="spore_yabQ"/>
    <property type="match status" value="1"/>
</dbReference>
<dbReference type="AlphaFoldDB" id="A0A4Z0GIG0"/>
<gene>
    <name evidence="2" type="primary">yabQ</name>
    <name evidence="2" type="ORF">E4665_15215</name>
</gene>
<dbReference type="EMBL" id="SRJD01000023">
    <property type="protein sequence ID" value="TGA96533.1"/>
    <property type="molecule type" value="Genomic_DNA"/>
</dbReference>
<dbReference type="RefSeq" id="WP_135349651.1">
    <property type="nucleotide sequence ID" value="NZ_SRJD01000023.1"/>
</dbReference>
<dbReference type="InterPro" id="IPR019074">
    <property type="entry name" value="YabQ"/>
</dbReference>
<keyword evidence="1" id="KW-1133">Transmembrane helix</keyword>
<evidence type="ECO:0000313" key="2">
    <source>
        <dbReference type="EMBL" id="TGA96533.1"/>
    </source>
</evidence>
<evidence type="ECO:0000313" key="3">
    <source>
        <dbReference type="Proteomes" id="UP000298347"/>
    </source>
</evidence>
<dbReference type="OrthoDB" id="1653819at2"/>
<keyword evidence="1" id="KW-0472">Membrane</keyword>
<keyword evidence="3" id="KW-1185">Reference proteome</keyword>
<comment type="caution">
    <text evidence="2">The sequence shown here is derived from an EMBL/GenBank/DDBJ whole genome shotgun (WGS) entry which is preliminary data.</text>
</comment>
<feature type="transmembrane region" description="Helical" evidence="1">
    <location>
        <begin position="67"/>
        <end position="86"/>
    </location>
</feature>
<name>A0A4Z0GIG0_9BACL</name>
<protein>
    <submittedName>
        <fullName evidence="2">Spore cortex biosynthesis protein YabQ</fullName>
    </submittedName>
</protein>
<evidence type="ECO:0000256" key="1">
    <source>
        <dbReference type="SAM" id="Phobius"/>
    </source>
</evidence>